<proteinExistence type="predicted"/>
<reference evidence="4 5" key="1">
    <citation type="submission" date="2022-05" db="EMBL/GenBank/DDBJ databases">
        <authorList>
            <consortium name="Genoscope - CEA"/>
            <person name="William W."/>
        </authorList>
    </citation>
    <scope>NUCLEOTIDE SEQUENCE [LARGE SCALE GENOMIC DNA]</scope>
</reference>
<dbReference type="InterPro" id="IPR003150">
    <property type="entry name" value="DNA-bd_RFX"/>
</dbReference>
<evidence type="ECO:0000313" key="5">
    <source>
        <dbReference type="Proteomes" id="UP001159427"/>
    </source>
</evidence>
<dbReference type="SUPFAM" id="SSF46785">
    <property type="entry name" value="Winged helix' DNA-binding domain"/>
    <property type="match status" value="1"/>
</dbReference>
<dbReference type="EMBL" id="CALNXI010000353">
    <property type="protein sequence ID" value="CAH3025447.1"/>
    <property type="molecule type" value="Genomic_DNA"/>
</dbReference>
<accession>A0ABN8MAS1</accession>
<evidence type="ECO:0000256" key="2">
    <source>
        <dbReference type="SAM" id="MobiDB-lite"/>
    </source>
</evidence>
<evidence type="ECO:0000256" key="1">
    <source>
        <dbReference type="ARBA" id="ARBA00023125"/>
    </source>
</evidence>
<keyword evidence="1" id="KW-0238">DNA-binding</keyword>
<feature type="region of interest" description="Disordered" evidence="2">
    <location>
        <begin position="502"/>
        <end position="542"/>
    </location>
</feature>
<dbReference type="InterPro" id="IPR039779">
    <property type="entry name" value="RFX-like"/>
</dbReference>
<dbReference type="Pfam" id="PF25340">
    <property type="entry name" value="BCD_RFX"/>
    <property type="match status" value="1"/>
</dbReference>
<comment type="caution">
    <text evidence="4">The sequence shown here is derived from an EMBL/GenBank/DDBJ whole genome shotgun (WGS) entry which is preliminary data.</text>
</comment>
<dbReference type="Gene3D" id="1.10.10.10">
    <property type="entry name" value="Winged helix-like DNA-binding domain superfamily/Winged helix DNA-binding domain"/>
    <property type="match status" value="1"/>
</dbReference>
<dbReference type="PANTHER" id="PTHR12619">
    <property type="entry name" value="RFX TRANSCRIPTION FACTOR FAMILY"/>
    <property type="match status" value="1"/>
</dbReference>
<name>A0ABN8MAS1_9CNID</name>
<protein>
    <recommendedName>
        <fullName evidence="3">RFX-type winged-helix domain-containing protein</fullName>
    </recommendedName>
</protein>
<feature type="domain" description="RFX-type winged-helix" evidence="3">
    <location>
        <begin position="77"/>
        <end position="152"/>
    </location>
</feature>
<organism evidence="4 5">
    <name type="scientific">Porites evermanni</name>
    <dbReference type="NCBI Taxonomy" id="104178"/>
    <lineage>
        <taxon>Eukaryota</taxon>
        <taxon>Metazoa</taxon>
        <taxon>Cnidaria</taxon>
        <taxon>Anthozoa</taxon>
        <taxon>Hexacorallia</taxon>
        <taxon>Scleractinia</taxon>
        <taxon>Fungiina</taxon>
        <taxon>Poritidae</taxon>
        <taxon>Porites</taxon>
    </lineage>
</organism>
<sequence>MASEIIQANSKQNVAHAEKANSGRPKRVCTRKSYCEEETDDEFTADDIKPYKTKGGRRKESYTFVMLEKKQRQIAQTLRWLSENYELKEGMCLPRCVMYTHYLDFCRKGKLCPAGPATFGKIIRQRFPKLTTRRLGTRGQSKYHYYGIVVKETSAYFHAGYSKKGLTRFSGMKGKGDMNANHKKFSLSSKSGTLLPEFPNAKNVQLPEDVSSHKVETFIMMYRTHCQRMLDTVISANFEGVQNFITHFWKGMPGHIISVLECPMVVDIVGICDSILYKVLTDVLIPSTIQDLPESLREEINEFAENLLNWLDDSLSEVPPALKEAKCKVAKMFTQALKRQVCFVHLAQAARSALLSYEDVSQMLSDLRKIDFGQILSKAFFIRGNSETFYKAKIFVGELESLLSKQAPLEAYIEWLDSVVDRCVIEETNENRETSFEERSRNFLAMWSFSTGCFLADLTLRSAPSFGVFHLIHTAFQEYVFLVVENQRIAEMDKKLNSTLESHLKKDKHQSHETEMDKPKENMQPEHTDDKPNEGHRAKRQKTSTVFIPATKQNVTYDRPQVPPRVNADSYQDGQYIATCEPSATFLSQDRYQTAATNSSSRQFVHPTSLSMTATSAYPTGQSRCSLQPLSLPELEPVRDMGNVPEMNTFQGDFISAIDKAFFSTKVTLNTDEYMGASWVQNETSNLTVLNPVNVQEHNSENNVTMGFPGNGNYPVSYDSNVPLNVYSNAHSMPSNPRQQEIHYISPTKDDFGYVPSITNMYSRYNTPNYLYDPIRSVVQSGGADVMPFNGLLNSPSSSFGMDVIASHDAQMNRLGIGAV</sequence>
<dbReference type="InterPro" id="IPR057321">
    <property type="entry name" value="RFX1-4/6/8-like_BCD"/>
</dbReference>
<gene>
    <name evidence="4" type="ORF">PEVE_00026123</name>
</gene>
<dbReference type="Pfam" id="PF02257">
    <property type="entry name" value="RFX_DNA_binding"/>
    <property type="match status" value="1"/>
</dbReference>
<dbReference type="InterPro" id="IPR036390">
    <property type="entry name" value="WH_DNA-bd_sf"/>
</dbReference>
<feature type="compositionally biased region" description="Basic and acidic residues" evidence="2">
    <location>
        <begin position="510"/>
        <end position="536"/>
    </location>
</feature>
<keyword evidence="5" id="KW-1185">Reference proteome</keyword>
<dbReference type="InterPro" id="IPR036388">
    <property type="entry name" value="WH-like_DNA-bd_sf"/>
</dbReference>
<evidence type="ECO:0000259" key="3">
    <source>
        <dbReference type="PROSITE" id="PS51526"/>
    </source>
</evidence>
<dbReference type="Proteomes" id="UP001159427">
    <property type="component" value="Unassembled WGS sequence"/>
</dbReference>
<feature type="compositionally biased region" description="Polar residues" evidence="2">
    <location>
        <begin position="1"/>
        <end position="13"/>
    </location>
</feature>
<dbReference type="PROSITE" id="PS51526">
    <property type="entry name" value="RFX_DBD"/>
    <property type="match status" value="1"/>
</dbReference>
<feature type="region of interest" description="Disordered" evidence="2">
    <location>
        <begin position="1"/>
        <end position="26"/>
    </location>
</feature>
<evidence type="ECO:0000313" key="4">
    <source>
        <dbReference type="EMBL" id="CAH3025447.1"/>
    </source>
</evidence>
<dbReference type="PANTHER" id="PTHR12619:SF32">
    <property type="entry name" value="RFX-TYPE WINGED-HELIX DOMAIN-CONTAINING PROTEIN"/>
    <property type="match status" value="1"/>
</dbReference>